<comment type="caution">
    <text evidence="4">The sequence shown here is derived from an EMBL/GenBank/DDBJ whole genome shotgun (WGS) entry which is preliminary data.</text>
</comment>
<dbReference type="EMBL" id="WUML01000003">
    <property type="protein sequence ID" value="MXN99818.1"/>
    <property type="molecule type" value="Genomic_DNA"/>
</dbReference>
<dbReference type="OrthoDB" id="9800193at2"/>
<protein>
    <submittedName>
        <fullName evidence="4">GNAT family N-acetyltransferase</fullName>
    </submittedName>
</protein>
<dbReference type="InterPro" id="IPR050832">
    <property type="entry name" value="Bact_Acetyltransf"/>
</dbReference>
<sequence length="190" mass="21169">MDHHHPVRPEGSAGGRVRVRLASQEDMTALAACDFSFLVTREAVPPFEGEWLAHARPVEPYPKSYGFDAAEFASCLQDANKALFVIIGDETPVGYIALSTGWNNLAFVDDLAVDAEWRGTGAAQRLMQQAIQWAREKDLPGLRLETQTNNVAACRFYLRQGFVLGGHDRHLYEGLSPGTRETALFFYRLL</sequence>
<evidence type="ECO:0000313" key="4">
    <source>
        <dbReference type="EMBL" id="MXN99818.1"/>
    </source>
</evidence>
<reference evidence="4 5" key="1">
    <citation type="submission" date="2019-12" db="EMBL/GenBank/DDBJ databases">
        <title>Shinella granuli gen. nov., sp. nov., and proposal of the reclassification of Zoogloea ramigera ATCC 19623 as Shinella zoogloeoides sp. nov.</title>
        <authorList>
            <person name="Gao J."/>
        </authorList>
    </citation>
    <scope>NUCLEOTIDE SEQUENCE [LARGE SCALE GENOMIC DNA]</scope>
    <source>
        <strain evidence="4 5">DSM 287</strain>
    </source>
</reference>
<name>A0A6N8TA30_SHIZO</name>
<dbReference type="InterPro" id="IPR008125">
    <property type="entry name" value="Streptothricin_AcTrfase"/>
</dbReference>
<dbReference type="GO" id="GO:0016747">
    <property type="term" value="F:acyltransferase activity, transferring groups other than amino-acyl groups"/>
    <property type="evidence" value="ECO:0007669"/>
    <property type="project" value="InterPro"/>
</dbReference>
<evidence type="ECO:0000313" key="5">
    <source>
        <dbReference type="Proteomes" id="UP000440304"/>
    </source>
</evidence>
<dbReference type="InterPro" id="IPR000182">
    <property type="entry name" value="GNAT_dom"/>
</dbReference>
<evidence type="ECO:0000259" key="3">
    <source>
        <dbReference type="PROSITE" id="PS51186"/>
    </source>
</evidence>
<dbReference type="AlphaFoldDB" id="A0A6N8TA30"/>
<dbReference type="PRINTS" id="PR01754">
    <property type="entry name" value="SACTRNSFRASE"/>
</dbReference>
<organism evidence="4 5">
    <name type="scientific">Shinella zoogloeoides</name>
    <name type="common">Crabtreella saccharophila</name>
    <dbReference type="NCBI Taxonomy" id="352475"/>
    <lineage>
        <taxon>Bacteria</taxon>
        <taxon>Pseudomonadati</taxon>
        <taxon>Pseudomonadota</taxon>
        <taxon>Alphaproteobacteria</taxon>
        <taxon>Hyphomicrobiales</taxon>
        <taxon>Rhizobiaceae</taxon>
        <taxon>Shinella</taxon>
    </lineage>
</organism>
<dbReference type="PANTHER" id="PTHR43877:SF2">
    <property type="entry name" value="AMINOALKYLPHOSPHONATE N-ACETYLTRANSFERASE-RELATED"/>
    <property type="match status" value="1"/>
</dbReference>
<evidence type="ECO:0000256" key="2">
    <source>
        <dbReference type="ARBA" id="ARBA00023315"/>
    </source>
</evidence>
<dbReference type="Gene3D" id="3.40.630.30">
    <property type="match status" value="1"/>
</dbReference>
<dbReference type="Proteomes" id="UP000440304">
    <property type="component" value="Unassembled WGS sequence"/>
</dbReference>
<dbReference type="Pfam" id="PF00583">
    <property type="entry name" value="Acetyltransf_1"/>
    <property type="match status" value="1"/>
</dbReference>
<keyword evidence="1 4" id="KW-0808">Transferase</keyword>
<feature type="domain" description="N-acetyltransferase" evidence="3">
    <location>
        <begin position="17"/>
        <end position="190"/>
    </location>
</feature>
<dbReference type="CDD" id="cd04301">
    <property type="entry name" value="NAT_SF"/>
    <property type="match status" value="1"/>
</dbReference>
<accession>A0A6N8TA30</accession>
<proteinExistence type="predicted"/>
<evidence type="ECO:0000256" key="1">
    <source>
        <dbReference type="ARBA" id="ARBA00022679"/>
    </source>
</evidence>
<gene>
    <name evidence="4" type="ORF">GR156_05855</name>
</gene>
<dbReference type="PROSITE" id="PS51186">
    <property type="entry name" value="GNAT"/>
    <property type="match status" value="1"/>
</dbReference>
<keyword evidence="2" id="KW-0012">Acyltransferase</keyword>
<dbReference type="InterPro" id="IPR016181">
    <property type="entry name" value="Acyl_CoA_acyltransferase"/>
</dbReference>
<dbReference type="PANTHER" id="PTHR43877">
    <property type="entry name" value="AMINOALKYLPHOSPHONATE N-ACETYLTRANSFERASE-RELATED-RELATED"/>
    <property type="match status" value="1"/>
</dbReference>
<dbReference type="SUPFAM" id="SSF55729">
    <property type="entry name" value="Acyl-CoA N-acyltransferases (Nat)"/>
    <property type="match status" value="1"/>
</dbReference>